<sequence length="358" mass="40766">MSSAFTCITCRVAFADADLQRSHYKTDWHRYNLKRKVADLPHVTAEGFNQRVLALKAQVATEEGSKCTSYYCEPCGKKMSNQAAYKNHLNSAKHKAKVSKVEDDEQLMEVNSVEKPDSIKEDAEDEEVEEWDNDVLGIEECLFCSKISKSLVSNVKHMTAAHSFFIPDIEFLIDLEGLICYLGEKIGSGKMCLWCNDRSKIFHSVRATQQHMVDKGHCMVLHEGDSVYEYADFYDYTKSYPEGENAEDADDEVQIGTLDVTDEYEMTLPSGAKIGHRALAKYYKQNLVSRGNVDGRSVVNKVMSHYKALGWTGATGMAVEKHVKDLQYMQRIKHKHWQKLGVKANKTSQMHFRNQVMF</sequence>
<reference evidence="11" key="1">
    <citation type="submission" date="2020-06" db="EMBL/GenBank/DDBJ databases">
        <title>Draft genome of Bugula neritina, a colonial animal packing powerful symbionts and potential medicines.</title>
        <authorList>
            <person name="Rayko M."/>
        </authorList>
    </citation>
    <scope>NUCLEOTIDE SEQUENCE [LARGE SCALE GENOMIC DNA]</scope>
    <source>
        <strain evidence="11">Kwan_BN1</strain>
    </source>
</reference>
<evidence type="ECO:0000313" key="11">
    <source>
        <dbReference type="EMBL" id="KAF6040785.1"/>
    </source>
</evidence>
<evidence type="ECO:0000256" key="9">
    <source>
        <dbReference type="PROSITE-ProRule" id="PRU00042"/>
    </source>
</evidence>
<dbReference type="GO" id="GO:0008270">
    <property type="term" value="F:zinc ion binding"/>
    <property type="evidence" value="ECO:0007669"/>
    <property type="project" value="UniProtKB-KW"/>
</dbReference>
<evidence type="ECO:0000313" key="12">
    <source>
        <dbReference type="Proteomes" id="UP000593567"/>
    </source>
</evidence>
<dbReference type="Pfam" id="PF12171">
    <property type="entry name" value="zf-C2H2_jaz"/>
    <property type="match status" value="1"/>
</dbReference>
<dbReference type="PANTHER" id="PTHR13182">
    <property type="entry name" value="ZINC FINGER PROTEIN 622"/>
    <property type="match status" value="1"/>
</dbReference>
<keyword evidence="4" id="KW-0479">Metal-binding</keyword>
<keyword evidence="7" id="KW-0862">Zinc</keyword>
<dbReference type="InterPro" id="IPR036236">
    <property type="entry name" value="Znf_C2H2_sf"/>
</dbReference>
<evidence type="ECO:0000256" key="8">
    <source>
        <dbReference type="ARBA" id="ARBA00034126"/>
    </source>
</evidence>
<proteinExistence type="inferred from homology"/>
<dbReference type="GO" id="GO:0030687">
    <property type="term" value="C:preribosome, large subunit precursor"/>
    <property type="evidence" value="ECO:0007669"/>
    <property type="project" value="TreeGrafter"/>
</dbReference>
<evidence type="ECO:0000259" key="10">
    <source>
        <dbReference type="PROSITE" id="PS50157"/>
    </source>
</evidence>
<gene>
    <name evidence="11" type="ORF">EB796_000901</name>
</gene>
<protein>
    <submittedName>
        <fullName evidence="11">ZNF622</fullName>
    </submittedName>
</protein>
<comment type="caution">
    <text evidence="11">The sequence shown here is derived from an EMBL/GenBank/DDBJ whole genome shotgun (WGS) entry which is preliminary data.</text>
</comment>
<feature type="domain" description="C2H2-type" evidence="10">
    <location>
        <begin position="70"/>
        <end position="99"/>
    </location>
</feature>
<accession>A0A7J7KRQ0</accession>
<dbReference type="InterPro" id="IPR040025">
    <property type="entry name" value="Znf622/Rei1/Reh1"/>
</dbReference>
<dbReference type="OrthoDB" id="19329at2759"/>
<evidence type="ECO:0000256" key="5">
    <source>
        <dbReference type="ARBA" id="ARBA00022737"/>
    </source>
</evidence>
<evidence type="ECO:0000256" key="4">
    <source>
        <dbReference type="ARBA" id="ARBA00022723"/>
    </source>
</evidence>
<dbReference type="InterPro" id="IPR003604">
    <property type="entry name" value="Matrin/U1-like-C_Znf_C2H2"/>
</dbReference>
<dbReference type="InterPro" id="IPR041661">
    <property type="entry name" value="ZN622/Rei1/Reh1_Znf-C2H2"/>
</dbReference>
<name>A0A7J7KRQ0_BUGNE</name>
<dbReference type="GO" id="GO:0042273">
    <property type="term" value="P:ribosomal large subunit biogenesis"/>
    <property type="evidence" value="ECO:0007669"/>
    <property type="project" value="UniProtKB-ARBA"/>
</dbReference>
<dbReference type="SUPFAM" id="SSF57667">
    <property type="entry name" value="beta-beta-alpha zinc fingers"/>
    <property type="match status" value="2"/>
</dbReference>
<keyword evidence="12" id="KW-1185">Reference proteome</keyword>
<dbReference type="PROSITE" id="PS50157">
    <property type="entry name" value="ZINC_FINGER_C2H2_2"/>
    <property type="match status" value="1"/>
</dbReference>
<keyword evidence="2" id="KW-0963">Cytoplasm</keyword>
<evidence type="ECO:0000256" key="7">
    <source>
        <dbReference type="ARBA" id="ARBA00022833"/>
    </source>
</evidence>
<dbReference type="AlphaFoldDB" id="A0A7J7KRQ0"/>
<comment type="similarity">
    <text evidence="8">Belongs to the REI1 family.</text>
</comment>
<dbReference type="SMART" id="SM00451">
    <property type="entry name" value="ZnF_U1"/>
    <property type="match status" value="2"/>
</dbReference>
<dbReference type="SMART" id="SM00355">
    <property type="entry name" value="ZnF_C2H2"/>
    <property type="match status" value="4"/>
</dbReference>
<evidence type="ECO:0000256" key="3">
    <source>
        <dbReference type="ARBA" id="ARBA00022517"/>
    </source>
</evidence>
<dbReference type="Gene3D" id="3.30.160.60">
    <property type="entry name" value="Classic Zinc Finger"/>
    <property type="match status" value="1"/>
</dbReference>
<dbReference type="GO" id="GO:0005737">
    <property type="term" value="C:cytoplasm"/>
    <property type="evidence" value="ECO:0007669"/>
    <property type="project" value="UniProtKB-SubCell"/>
</dbReference>
<keyword evidence="5" id="KW-0677">Repeat</keyword>
<dbReference type="PROSITE" id="PS00028">
    <property type="entry name" value="ZINC_FINGER_C2H2_1"/>
    <property type="match status" value="2"/>
</dbReference>
<dbReference type="Proteomes" id="UP000593567">
    <property type="component" value="Unassembled WGS sequence"/>
</dbReference>
<dbReference type="GO" id="GO:0003676">
    <property type="term" value="F:nucleic acid binding"/>
    <property type="evidence" value="ECO:0007669"/>
    <property type="project" value="InterPro"/>
</dbReference>
<evidence type="ECO:0000256" key="1">
    <source>
        <dbReference type="ARBA" id="ARBA00004496"/>
    </source>
</evidence>
<comment type="subcellular location">
    <subcellularLocation>
        <location evidence="1">Cytoplasm</location>
    </subcellularLocation>
</comment>
<dbReference type="InterPro" id="IPR013087">
    <property type="entry name" value="Znf_C2H2_type"/>
</dbReference>
<evidence type="ECO:0000256" key="2">
    <source>
        <dbReference type="ARBA" id="ARBA00022490"/>
    </source>
</evidence>
<dbReference type="PANTHER" id="PTHR13182:SF8">
    <property type="entry name" value="CYTOPLASMIC 60S SUBUNIT BIOGENESIS FACTOR ZNF622"/>
    <property type="match status" value="1"/>
</dbReference>
<keyword evidence="3" id="KW-0690">Ribosome biogenesis</keyword>
<keyword evidence="6 9" id="KW-0863">Zinc-finger</keyword>
<dbReference type="EMBL" id="VXIV02000102">
    <property type="protein sequence ID" value="KAF6040785.1"/>
    <property type="molecule type" value="Genomic_DNA"/>
</dbReference>
<organism evidence="11 12">
    <name type="scientific">Bugula neritina</name>
    <name type="common">Brown bryozoan</name>
    <name type="synonym">Sertularia neritina</name>
    <dbReference type="NCBI Taxonomy" id="10212"/>
    <lineage>
        <taxon>Eukaryota</taxon>
        <taxon>Metazoa</taxon>
        <taxon>Spiralia</taxon>
        <taxon>Lophotrochozoa</taxon>
        <taxon>Bryozoa</taxon>
        <taxon>Gymnolaemata</taxon>
        <taxon>Cheilostomatida</taxon>
        <taxon>Flustrina</taxon>
        <taxon>Buguloidea</taxon>
        <taxon>Bugulidae</taxon>
        <taxon>Bugula</taxon>
    </lineage>
</organism>
<evidence type="ECO:0000256" key="6">
    <source>
        <dbReference type="ARBA" id="ARBA00022771"/>
    </source>
</evidence>
<dbReference type="InterPro" id="IPR022755">
    <property type="entry name" value="Znf_C2H2_jaz"/>
</dbReference>
<dbReference type="Pfam" id="PF12756">
    <property type="entry name" value="zf-C2H2_2"/>
    <property type="match status" value="1"/>
</dbReference>